<evidence type="ECO:0000256" key="6">
    <source>
        <dbReference type="ARBA" id="ARBA00014798"/>
    </source>
</evidence>
<accession>A0A2W1LSJ1</accession>
<comment type="pathway">
    <text evidence="3 12">Amine and polyamine biosynthesis; ectoine biosynthesis; L-ectoine from L-aspartate 4-semialdehyde: step 1/3.</text>
</comment>
<dbReference type="Pfam" id="PF00202">
    <property type="entry name" value="Aminotran_3"/>
    <property type="match status" value="1"/>
</dbReference>
<sequence>MDMFEKHESNVRSYCRSFPVVFRTAKNAVLQDEAGRSYIDFFAGAGALNYGHNNDFIKSRLLAHLQGDYVTHGLDMYTTVKREFIQTFADLVLKPRKLDYKLQFCSPTGTNAVEAAMKLARRVKGRTNIFAFMGGFHGMSLGSLAATGNLYCRQAAGIPLQGVTLVPYPAGGMEGLDSIAYMEHVLSDENSGIEKPAAILFESVQAEGGVYPAPAEWMIRLRKLCDDHDILLICDDIQVGCGRIGPFFSFERAGITPDIVLLSKSIGGYGLPLALVLLKPELDIWKPGEHNGTFRGNQLAFTAATAALQFREQAGLEQEVIRKGEIVRDYLHSMAEELDGEVEIRGLGLFWGIDVKNAGGAEAAKRIAEQCFQNGLIMERSGRNDTVLKIMPPLTIESELLMEGLQLISKAMVEEMGSKFITVG</sequence>
<evidence type="ECO:0000256" key="4">
    <source>
        <dbReference type="ARBA" id="ARBA00008954"/>
    </source>
</evidence>
<dbReference type="Gene3D" id="3.90.1150.10">
    <property type="entry name" value="Aspartate Aminotransferase, domain 1"/>
    <property type="match status" value="1"/>
</dbReference>
<evidence type="ECO:0000256" key="1">
    <source>
        <dbReference type="ARBA" id="ARBA00001933"/>
    </source>
</evidence>
<dbReference type="GO" id="GO:0030170">
    <property type="term" value="F:pyridoxal phosphate binding"/>
    <property type="evidence" value="ECO:0007669"/>
    <property type="project" value="InterPro"/>
</dbReference>
<keyword evidence="7 12" id="KW-0032">Aminotransferase</keyword>
<gene>
    <name evidence="13" type="primary">ectB</name>
    <name evidence="13" type="ORF">DNH61_16375</name>
</gene>
<dbReference type="PROSITE" id="PS00600">
    <property type="entry name" value="AA_TRANSFER_CLASS_3"/>
    <property type="match status" value="1"/>
</dbReference>
<dbReference type="NCBIfam" id="NF006733">
    <property type="entry name" value="PRK09264.1"/>
    <property type="match status" value="1"/>
</dbReference>
<dbReference type="GO" id="GO:0019491">
    <property type="term" value="P:ectoine biosynthetic process"/>
    <property type="evidence" value="ECO:0007669"/>
    <property type="project" value="UniProtKB-UniPathway"/>
</dbReference>
<dbReference type="InterPro" id="IPR005814">
    <property type="entry name" value="Aminotrans_3"/>
</dbReference>
<dbReference type="SUPFAM" id="SSF53383">
    <property type="entry name" value="PLP-dependent transferases"/>
    <property type="match status" value="1"/>
</dbReference>
<dbReference type="PIRSF" id="PIRSF000521">
    <property type="entry name" value="Transaminase_4ab_Lys_Orn"/>
    <property type="match status" value="1"/>
</dbReference>
<comment type="function">
    <text evidence="2 12">Catalyzes reversively the conversion of L-aspartate beta-semialdehyde (ASA) to L-2,4-diaminobutyrate (DABA) by transamination with L-glutamate.</text>
</comment>
<dbReference type="RefSeq" id="WP_111147769.1">
    <property type="nucleotide sequence ID" value="NZ_QKRB01000050.1"/>
</dbReference>
<keyword evidence="9 11" id="KW-0663">Pyridoxal phosphate</keyword>
<dbReference type="AlphaFoldDB" id="A0A2W1LSJ1"/>
<protein>
    <recommendedName>
        <fullName evidence="6 12">Diaminobutyrate--2-oxoglutarate transaminase</fullName>
        <ecNumber evidence="5 12">2.6.1.76</ecNumber>
    </recommendedName>
    <alternativeName>
        <fullName evidence="12">DABA aminotransferase</fullName>
    </alternativeName>
</protein>
<evidence type="ECO:0000256" key="2">
    <source>
        <dbReference type="ARBA" id="ARBA00002189"/>
    </source>
</evidence>
<evidence type="ECO:0000313" key="13">
    <source>
        <dbReference type="EMBL" id="PZD94811.1"/>
    </source>
</evidence>
<evidence type="ECO:0000256" key="7">
    <source>
        <dbReference type="ARBA" id="ARBA00022576"/>
    </source>
</evidence>
<evidence type="ECO:0000256" key="3">
    <source>
        <dbReference type="ARBA" id="ARBA00004946"/>
    </source>
</evidence>
<evidence type="ECO:0000256" key="8">
    <source>
        <dbReference type="ARBA" id="ARBA00022679"/>
    </source>
</evidence>
<dbReference type="Proteomes" id="UP000249522">
    <property type="component" value="Unassembled WGS sequence"/>
</dbReference>
<dbReference type="GO" id="GO:0045303">
    <property type="term" value="F:diaminobutyrate-2-oxoglutarate transaminase activity"/>
    <property type="evidence" value="ECO:0007669"/>
    <property type="project" value="UniProtKB-EC"/>
</dbReference>
<evidence type="ECO:0000256" key="11">
    <source>
        <dbReference type="RuleBase" id="RU003560"/>
    </source>
</evidence>
<dbReference type="UniPathway" id="UPA00067">
    <property type="reaction ID" value="UER00121"/>
</dbReference>
<evidence type="ECO:0000313" key="14">
    <source>
        <dbReference type="Proteomes" id="UP000249522"/>
    </source>
</evidence>
<dbReference type="InterPro" id="IPR015421">
    <property type="entry name" value="PyrdxlP-dep_Trfase_major"/>
</dbReference>
<evidence type="ECO:0000256" key="5">
    <source>
        <dbReference type="ARBA" id="ARBA00013155"/>
    </source>
</evidence>
<dbReference type="InterPro" id="IPR004637">
    <property type="entry name" value="Dat"/>
</dbReference>
<dbReference type="NCBIfam" id="TIGR00709">
    <property type="entry name" value="dat"/>
    <property type="match status" value="1"/>
</dbReference>
<comment type="cofactor">
    <cofactor evidence="1 12">
        <name>pyridoxal 5'-phosphate</name>
        <dbReference type="ChEBI" id="CHEBI:597326"/>
    </cofactor>
</comment>
<organism evidence="13 14">
    <name type="scientific">Paenibacillus sambharensis</name>
    <dbReference type="NCBI Taxonomy" id="1803190"/>
    <lineage>
        <taxon>Bacteria</taxon>
        <taxon>Bacillati</taxon>
        <taxon>Bacillota</taxon>
        <taxon>Bacilli</taxon>
        <taxon>Bacillales</taxon>
        <taxon>Paenibacillaceae</taxon>
        <taxon>Paenibacillus</taxon>
    </lineage>
</organism>
<evidence type="ECO:0000256" key="9">
    <source>
        <dbReference type="ARBA" id="ARBA00022898"/>
    </source>
</evidence>
<keyword evidence="14" id="KW-1185">Reference proteome</keyword>
<dbReference type="EC" id="2.6.1.76" evidence="5 12"/>
<dbReference type="InterPro" id="IPR012773">
    <property type="entry name" value="Ectoine_EctB"/>
</dbReference>
<dbReference type="GO" id="GO:0047307">
    <property type="term" value="F:diaminobutyrate-pyruvate transaminase activity"/>
    <property type="evidence" value="ECO:0007669"/>
    <property type="project" value="InterPro"/>
</dbReference>
<proteinExistence type="inferred from homology"/>
<dbReference type="InterPro" id="IPR049704">
    <property type="entry name" value="Aminotrans_3_PPA_site"/>
</dbReference>
<evidence type="ECO:0000256" key="12">
    <source>
        <dbReference type="RuleBase" id="RU365034"/>
    </source>
</evidence>
<comment type="caution">
    <text evidence="13">The sequence shown here is derived from an EMBL/GenBank/DDBJ whole genome shotgun (WGS) entry which is preliminary data.</text>
</comment>
<dbReference type="NCBIfam" id="TIGR02407">
    <property type="entry name" value="ectoine_ectB"/>
    <property type="match status" value="1"/>
</dbReference>
<dbReference type="Gene3D" id="3.40.640.10">
    <property type="entry name" value="Type I PLP-dependent aspartate aminotransferase-like (Major domain)"/>
    <property type="match status" value="1"/>
</dbReference>
<comment type="catalytic activity">
    <reaction evidence="10 12">
        <text>L-2,4-diaminobutanoate + 2-oxoglutarate = L-aspartate 4-semialdehyde + L-glutamate</text>
        <dbReference type="Rhea" id="RHEA:11160"/>
        <dbReference type="ChEBI" id="CHEBI:16810"/>
        <dbReference type="ChEBI" id="CHEBI:29985"/>
        <dbReference type="ChEBI" id="CHEBI:58761"/>
        <dbReference type="ChEBI" id="CHEBI:537519"/>
        <dbReference type="EC" id="2.6.1.76"/>
    </reaction>
</comment>
<reference evidence="13 14" key="1">
    <citation type="submission" date="2018-06" db="EMBL/GenBank/DDBJ databases">
        <title>Paenibacillus imtechensis sp. nov.</title>
        <authorList>
            <person name="Pinnaka A.K."/>
            <person name="Singh H."/>
            <person name="Kaur M."/>
        </authorList>
    </citation>
    <scope>NUCLEOTIDE SEQUENCE [LARGE SCALE GENOMIC DNA]</scope>
    <source>
        <strain evidence="13 14">SMB1</strain>
    </source>
</reference>
<dbReference type="PANTHER" id="PTHR43552:SF2">
    <property type="entry name" value="DIAMINOBUTYRATE--2-OXOGLUTARATE TRANSAMINASE"/>
    <property type="match status" value="1"/>
</dbReference>
<dbReference type="InterPro" id="IPR015422">
    <property type="entry name" value="PyrdxlP-dep_Trfase_small"/>
</dbReference>
<name>A0A2W1LSJ1_9BACL</name>
<dbReference type="EMBL" id="QKRB01000050">
    <property type="protein sequence ID" value="PZD94811.1"/>
    <property type="molecule type" value="Genomic_DNA"/>
</dbReference>
<keyword evidence="8 12" id="KW-0808">Transferase</keyword>
<dbReference type="InterPro" id="IPR015424">
    <property type="entry name" value="PyrdxlP-dep_Trfase"/>
</dbReference>
<dbReference type="OrthoDB" id="9807885at2"/>
<dbReference type="CDD" id="cd00610">
    <property type="entry name" value="OAT_like"/>
    <property type="match status" value="1"/>
</dbReference>
<dbReference type="PANTHER" id="PTHR43552">
    <property type="entry name" value="DIAMINOBUTYRATE--2-OXOGLUTARATE AMINOTRANSFERASE"/>
    <property type="match status" value="1"/>
</dbReference>
<comment type="similarity">
    <text evidence="4 11">Belongs to the class-III pyridoxal-phosphate-dependent aminotransferase family.</text>
</comment>
<evidence type="ECO:0000256" key="10">
    <source>
        <dbReference type="ARBA" id="ARBA00049111"/>
    </source>
</evidence>